<dbReference type="GO" id="GO:0008170">
    <property type="term" value="F:N-methyltransferase activity"/>
    <property type="evidence" value="ECO:0007669"/>
    <property type="project" value="InterPro"/>
</dbReference>
<keyword evidence="5" id="KW-0949">S-adenosyl-L-methionine</keyword>
<comment type="catalytic activity">
    <reaction evidence="7">
        <text>a 2'-deoxyadenosine in DNA + S-adenosyl-L-methionine = an N(6)-methyl-2'-deoxyadenosine in DNA + S-adenosyl-L-homocysteine + H(+)</text>
        <dbReference type="Rhea" id="RHEA:15197"/>
        <dbReference type="Rhea" id="RHEA-COMP:12418"/>
        <dbReference type="Rhea" id="RHEA-COMP:12419"/>
        <dbReference type="ChEBI" id="CHEBI:15378"/>
        <dbReference type="ChEBI" id="CHEBI:57856"/>
        <dbReference type="ChEBI" id="CHEBI:59789"/>
        <dbReference type="ChEBI" id="CHEBI:90615"/>
        <dbReference type="ChEBI" id="CHEBI:90616"/>
        <dbReference type="EC" id="2.1.1.72"/>
    </reaction>
</comment>
<dbReference type="STRING" id="1184151.AW736_26300"/>
<dbReference type="PRINTS" id="PR00507">
    <property type="entry name" value="N12N6MTFRASE"/>
</dbReference>
<dbReference type="AlphaFoldDB" id="A0A178IPR1"/>
<dbReference type="GO" id="GO:0009007">
    <property type="term" value="F:site-specific DNA-methyltransferase (adenine-specific) activity"/>
    <property type="evidence" value="ECO:0007669"/>
    <property type="project" value="UniProtKB-EC"/>
</dbReference>
<evidence type="ECO:0000313" key="10">
    <source>
        <dbReference type="Proteomes" id="UP000078486"/>
    </source>
</evidence>
<dbReference type="InterPro" id="IPR029063">
    <property type="entry name" value="SAM-dependent_MTases_sf"/>
</dbReference>
<evidence type="ECO:0000256" key="7">
    <source>
        <dbReference type="ARBA" id="ARBA00047942"/>
    </source>
</evidence>
<dbReference type="GO" id="GO:0009307">
    <property type="term" value="P:DNA restriction-modification system"/>
    <property type="evidence" value="ECO:0007669"/>
    <property type="project" value="UniProtKB-KW"/>
</dbReference>
<comment type="similarity">
    <text evidence="1">Belongs to the N(4)/N(6)-methyltransferase family.</text>
</comment>
<accession>A0A178IPR1</accession>
<keyword evidence="4" id="KW-0808">Transferase</keyword>
<dbReference type="SUPFAM" id="SSF53335">
    <property type="entry name" value="S-adenosyl-L-methionine-dependent methyltransferases"/>
    <property type="match status" value="1"/>
</dbReference>
<dbReference type="Pfam" id="PF02384">
    <property type="entry name" value="N6_Mtase"/>
    <property type="match status" value="1"/>
</dbReference>
<name>A0A178IPR1_9BACT</name>
<dbReference type="GO" id="GO:0003677">
    <property type="term" value="F:DNA binding"/>
    <property type="evidence" value="ECO:0007669"/>
    <property type="project" value="InterPro"/>
</dbReference>
<dbReference type="Gene3D" id="3.40.50.150">
    <property type="entry name" value="Vaccinia Virus protein VP39"/>
    <property type="match status" value="1"/>
</dbReference>
<keyword evidence="3" id="KW-0489">Methyltransferase</keyword>
<evidence type="ECO:0000256" key="4">
    <source>
        <dbReference type="ARBA" id="ARBA00022679"/>
    </source>
</evidence>
<evidence type="ECO:0000256" key="6">
    <source>
        <dbReference type="ARBA" id="ARBA00022747"/>
    </source>
</evidence>
<sequence length="250" mass="27556">MSKIDTFESILGTLARTHDLHKVFSAFLKLTACALACQTREEEYLEEAKYWKKENLETFGQAMGALILQMEKEPFTDLLGTYYMDMIISKGGQQCHGEFHTPQEICRLIGRMLADGDSLPESGPVTICEPACGSGAMILALAEQYGPANIRRLRVTAIDINRMACDMCFINTTLWGIPTHVIHGNSLNLKFEASWRNIHWIAPFLLPGIHASEDVVAAAASMPSGQGEPPSPEETAAIKTALGQQMFDFS</sequence>
<evidence type="ECO:0000256" key="5">
    <source>
        <dbReference type="ARBA" id="ARBA00022691"/>
    </source>
</evidence>
<keyword evidence="6" id="KW-0680">Restriction system</keyword>
<gene>
    <name evidence="9" type="ORF">AW736_26300</name>
</gene>
<dbReference type="InterPro" id="IPR051537">
    <property type="entry name" value="DNA_Adenine_Mtase"/>
</dbReference>
<dbReference type="RefSeq" id="WP_068773260.1">
    <property type="nucleotide sequence ID" value="NZ_KV441849.1"/>
</dbReference>
<dbReference type="Proteomes" id="UP000078486">
    <property type="component" value="Unassembled WGS sequence"/>
</dbReference>
<evidence type="ECO:0000313" key="9">
    <source>
        <dbReference type="EMBL" id="OAM91894.1"/>
    </source>
</evidence>
<evidence type="ECO:0000259" key="8">
    <source>
        <dbReference type="Pfam" id="PF02384"/>
    </source>
</evidence>
<evidence type="ECO:0000256" key="2">
    <source>
        <dbReference type="ARBA" id="ARBA00011900"/>
    </source>
</evidence>
<reference evidence="9 10" key="1">
    <citation type="submission" date="2016-01" db="EMBL/GenBank/DDBJ databases">
        <title>High potential of lignocellulose degradation of a new Verrucomicrobia species.</title>
        <authorList>
            <person name="Wang Y."/>
            <person name="Shi Y."/>
            <person name="Qiu Z."/>
            <person name="Liu S."/>
            <person name="Yang H."/>
        </authorList>
    </citation>
    <scope>NUCLEOTIDE SEQUENCE [LARGE SCALE GENOMIC DNA]</scope>
    <source>
        <strain evidence="9 10">TSB47</strain>
    </source>
</reference>
<dbReference type="PANTHER" id="PTHR42933">
    <property type="entry name" value="SLR6095 PROTEIN"/>
    <property type="match status" value="1"/>
</dbReference>
<evidence type="ECO:0000256" key="3">
    <source>
        <dbReference type="ARBA" id="ARBA00022603"/>
    </source>
</evidence>
<dbReference type="CDD" id="cd02440">
    <property type="entry name" value="AdoMet_MTases"/>
    <property type="match status" value="1"/>
</dbReference>
<protein>
    <recommendedName>
        <fullName evidence="2">site-specific DNA-methyltransferase (adenine-specific)</fullName>
        <ecNumber evidence="2">2.1.1.72</ecNumber>
    </recommendedName>
</protein>
<dbReference type="PANTHER" id="PTHR42933:SF1">
    <property type="entry name" value="SITE-SPECIFIC DNA-METHYLTRANSFERASE (ADENINE-SPECIFIC)"/>
    <property type="match status" value="1"/>
</dbReference>
<feature type="domain" description="DNA methylase adenine-specific" evidence="8">
    <location>
        <begin position="93"/>
        <end position="192"/>
    </location>
</feature>
<organism evidence="9 10">
    <name type="scientific">Termitidicoccus mucosus</name>
    <dbReference type="NCBI Taxonomy" id="1184151"/>
    <lineage>
        <taxon>Bacteria</taxon>
        <taxon>Pseudomonadati</taxon>
        <taxon>Verrucomicrobiota</taxon>
        <taxon>Opitutia</taxon>
        <taxon>Opitutales</taxon>
        <taxon>Opitutaceae</taxon>
        <taxon>Termitidicoccus</taxon>
    </lineage>
</organism>
<evidence type="ECO:0000256" key="1">
    <source>
        <dbReference type="ARBA" id="ARBA00006594"/>
    </source>
</evidence>
<dbReference type="OrthoDB" id="9814572at2"/>
<dbReference type="EMBL" id="LRRQ01000003">
    <property type="protein sequence ID" value="OAM91894.1"/>
    <property type="molecule type" value="Genomic_DNA"/>
</dbReference>
<dbReference type="GO" id="GO:0032259">
    <property type="term" value="P:methylation"/>
    <property type="evidence" value="ECO:0007669"/>
    <property type="project" value="UniProtKB-KW"/>
</dbReference>
<dbReference type="InterPro" id="IPR003356">
    <property type="entry name" value="DNA_methylase_A-5"/>
</dbReference>
<proteinExistence type="inferred from homology"/>
<comment type="caution">
    <text evidence="9">The sequence shown here is derived from an EMBL/GenBank/DDBJ whole genome shotgun (WGS) entry which is preliminary data.</text>
</comment>
<dbReference type="EC" id="2.1.1.72" evidence="2"/>
<keyword evidence="10" id="KW-1185">Reference proteome</keyword>